<evidence type="ECO:0000256" key="5">
    <source>
        <dbReference type="ARBA" id="ARBA00023163"/>
    </source>
</evidence>
<evidence type="ECO:0000256" key="4">
    <source>
        <dbReference type="ARBA" id="ARBA00023155"/>
    </source>
</evidence>
<evidence type="ECO:0000256" key="3">
    <source>
        <dbReference type="ARBA" id="ARBA00023125"/>
    </source>
</evidence>
<protein>
    <recommendedName>
        <fullName evidence="7">Prospero domain-containing protein</fullName>
    </recommendedName>
</protein>
<dbReference type="GO" id="GO:0000978">
    <property type="term" value="F:RNA polymerase II cis-regulatory region sequence-specific DNA binding"/>
    <property type="evidence" value="ECO:0007669"/>
    <property type="project" value="TreeGrafter"/>
</dbReference>
<proteinExistence type="predicted"/>
<keyword evidence="5" id="KW-0804">Transcription</keyword>
<dbReference type="GO" id="GO:0007399">
    <property type="term" value="P:nervous system development"/>
    <property type="evidence" value="ECO:0007669"/>
    <property type="project" value="UniProtKB-ARBA"/>
</dbReference>
<name>A0A819VX44_9BILA</name>
<dbReference type="PANTHER" id="PTHR12198:SF0">
    <property type="entry name" value="HOMEOBOX PROTEIN PROSPERO"/>
    <property type="match status" value="1"/>
</dbReference>
<dbReference type="InterPro" id="IPR009057">
    <property type="entry name" value="Homeodomain-like_sf"/>
</dbReference>
<sequence>MNYLKPGLLKNIMTIQSIQNKDDLIVIFNCELFRILNLHYNRSNQINISISCKEIAQGSLKEFFVAIQQQ</sequence>
<comment type="caution">
    <text evidence="8">The sequence shown here is derived from an EMBL/GenBank/DDBJ whole genome shotgun (WGS) entry which is preliminary data.</text>
</comment>
<accession>A0A819VX44</accession>
<dbReference type="GO" id="GO:0005634">
    <property type="term" value="C:nucleus"/>
    <property type="evidence" value="ECO:0007669"/>
    <property type="project" value="UniProtKB-SubCell"/>
</dbReference>
<evidence type="ECO:0000256" key="2">
    <source>
        <dbReference type="ARBA" id="ARBA00023015"/>
    </source>
</evidence>
<keyword evidence="6" id="KW-0539">Nucleus</keyword>
<dbReference type="PROSITE" id="PS51818">
    <property type="entry name" value="HOMEO_PROSPERO"/>
    <property type="match status" value="1"/>
</dbReference>
<dbReference type="Gene3D" id="1.10.10.500">
    <property type="entry name" value="Homeo-prospero domain"/>
    <property type="match status" value="1"/>
</dbReference>
<organism evidence="8 9">
    <name type="scientific">Adineta steineri</name>
    <dbReference type="NCBI Taxonomy" id="433720"/>
    <lineage>
        <taxon>Eukaryota</taxon>
        <taxon>Metazoa</taxon>
        <taxon>Spiralia</taxon>
        <taxon>Gnathifera</taxon>
        <taxon>Rotifera</taxon>
        <taxon>Eurotatoria</taxon>
        <taxon>Bdelloidea</taxon>
        <taxon>Adinetida</taxon>
        <taxon>Adinetidae</taxon>
        <taxon>Adineta</taxon>
    </lineage>
</organism>
<dbReference type="PANTHER" id="PTHR12198">
    <property type="entry name" value="HOMEOBOX PROTEIN PROSPERO/PROX-1/CEH-26"/>
    <property type="match status" value="1"/>
</dbReference>
<dbReference type="SUPFAM" id="SSF46689">
    <property type="entry name" value="Homeodomain-like"/>
    <property type="match status" value="1"/>
</dbReference>
<keyword evidence="2" id="KW-0805">Transcription regulation</keyword>
<evidence type="ECO:0000259" key="7">
    <source>
        <dbReference type="PROSITE" id="PS51818"/>
    </source>
</evidence>
<gene>
    <name evidence="8" type="ORF">OXD698_LOCUS36259</name>
</gene>
<dbReference type="GO" id="GO:0000981">
    <property type="term" value="F:DNA-binding transcription factor activity, RNA polymerase II-specific"/>
    <property type="evidence" value="ECO:0007669"/>
    <property type="project" value="TreeGrafter"/>
</dbReference>
<keyword evidence="3" id="KW-0238">DNA-binding</keyword>
<dbReference type="AlphaFoldDB" id="A0A819VX44"/>
<evidence type="ECO:0000313" key="8">
    <source>
        <dbReference type="EMBL" id="CAF4116926.1"/>
    </source>
</evidence>
<comment type="subcellular location">
    <subcellularLocation>
        <location evidence="1">Nucleus</location>
    </subcellularLocation>
</comment>
<dbReference type="Pfam" id="PF05044">
    <property type="entry name" value="HPD"/>
    <property type="match status" value="1"/>
</dbReference>
<keyword evidence="4" id="KW-0371">Homeobox</keyword>
<feature type="domain" description="Prospero" evidence="7">
    <location>
        <begin position="1"/>
        <end position="70"/>
    </location>
</feature>
<reference evidence="8" key="1">
    <citation type="submission" date="2021-02" db="EMBL/GenBank/DDBJ databases">
        <authorList>
            <person name="Nowell W R."/>
        </authorList>
    </citation>
    <scope>NUCLEOTIDE SEQUENCE</scope>
</reference>
<dbReference type="EMBL" id="CAJOAZ010005904">
    <property type="protein sequence ID" value="CAF4116926.1"/>
    <property type="molecule type" value="Genomic_DNA"/>
</dbReference>
<evidence type="ECO:0000256" key="1">
    <source>
        <dbReference type="ARBA" id="ARBA00004123"/>
    </source>
</evidence>
<dbReference type="Proteomes" id="UP000663844">
    <property type="component" value="Unassembled WGS sequence"/>
</dbReference>
<dbReference type="InterPro" id="IPR039350">
    <property type="entry name" value="Prospero_homeodomain"/>
</dbReference>
<dbReference type="InterPro" id="IPR037131">
    <property type="entry name" value="Homeo_prospero_dom_sf"/>
</dbReference>
<evidence type="ECO:0000256" key="6">
    <source>
        <dbReference type="ARBA" id="ARBA00023242"/>
    </source>
</evidence>
<evidence type="ECO:0000313" key="9">
    <source>
        <dbReference type="Proteomes" id="UP000663844"/>
    </source>
</evidence>
<dbReference type="InterPro" id="IPR023082">
    <property type="entry name" value="Homeo_prospero_dom"/>
</dbReference>
<dbReference type="GO" id="GO:0048468">
    <property type="term" value="P:cell development"/>
    <property type="evidence" value="ECO:0007669"/>
    <property type="project" value="UniProtKB-ARBA"/>
</dbReference>